<evidence type="ECO:0000313" key="2">
    <source>
        <dbReference type="Proteomes" id="UP001164746"/>
    </source>
</evidence>
<accession>A0ABY7DMJ0</accession>
<dbReference type="Proteomes" id="UP001164746">
    <property type="component" value="Chromosome 3"/>
</dbReference>
<protein>
    <submittedName>
        <fullName evidence="1">Uncharacterized protein</fullName>
    </submittedName>
</protein>
<organism evidence="1 2">
    <name type="scientific">Mya arenaria</name>
    <name type="common">Soft-shell clam</name>
    <dbReference type="NCBI Taxonomy" id="6604"/>
    <lineage>
        <taxon>Eukaryota</taxon>
        <taxon>Metazoa</taxon>
        <taxon>Spiralia</taxon>
        <taxon>Lophotrochozoa</taxon>
        <taxon>Mollusca</taxon>
        <taxon>Bivalvia</taxon>
        <taxon>Autobranchia</taxon>
        <taxon>Heteroconchia</taxon>
        <taxon>Euheterodonta</taxon>
        <taxon>Imparidentia</taxon>
        <taxon>Neoheterodontei</taxon>
        <taxon>Myida</taxon>
        <taxon>Myoidea</taxon>
        <taxon>Myidae</taxon>
        <taxon>Mya</taxon>
    </lineage>
</organism>
<gene>
    <name evidence="1" type="ORF">MAR_022544</name>
</gene>
<proteinExistence type="predicted"/>
<evidence type="ECO:0000313" key="1">
    <source>
        <dbReference type="EMBL" id="WAQ98171.1"/>
    </source>
</evidence>
<keyword evidence="2" id="KW-1185">Reference proteome</keyword>
<name>A0ABY7DMJ0_MYAAR</name>
<sequence length="61" mass="6955">MKLVVEWNHAENHGEDHAGSFLRVDVKGILENEIPMGNSSHRSHECTVYNLKNLTFNGTNY</sequence>
<reference evidence="1" key="1">
    <citation type="submission" date="2022-11" db="EMBL/GenBank/DDBJ databases">
        <title>Centuries of genome instability and evolution in soft-shell clam transmissible cancer (bioRxiv).</title>
        <authorList>
            <person name="Hart S.F.M."/>
            <person name="Yonemitsu M.A."/>
            <person name="Giersch R.M."/>
            <person name="Beal B.F."/>
            <person name="Arriagada G."/>
            <person name="Davis B.W."/>
            <person name="Ostrander E.A."/>
            <person name="Goff S.P."/>
            <person name="Metzger M.J."/>
        </authorList>
    </citation>
    <scope>NUCLEOTIDE SEQUENCE</scope>
    <source>
        <strain evidence="1">MELC-2E11</strain>
        <tissue evidence="1">Siphon/mantle</tissue>
    </source>
</reference>
<dbReference type="EMBL" id="CP111014">
    <property type="protein sequence ID" value="WAQ98171.1"/>
    <property type="molecule type" value="Genomic_DNA"/>
</dbReference>